<dbReference type="InterPro" id="IPR036390">
    <property type="entry name" value="WH_DNA-bd_sf"/>
</dbReference>
<evidence type="ECO:0000256" key="2">
    <source>
        <dbReference type="ARBA" id="ARBA00023125"/>
    </source>
</evidence>
<dbReference type="CDD" id="cd00090">
    <property type="entry name" value="HTH_ARSR"/>
    <property type="match status" value="1"/>
</dbReference>
<dbReference type="InterPro" id="IPR019888">
    <property type="entry name" value="Tscrpt_reg_AsnC-like"/>
</dbReference>
<protein>
    <submittedName>
        <fullName evidence="5">Transcriptional regulator</fullName>
    </submittedName>
</protein>
<dbReference type="PROSITE" id="PS50956">
    <property type="entry name" value="HTH_ASNC_2"/>
    <property type="match status" value="1"/>
</dbReference>
<dbReference type="InterPro" id="IPR011008">
    <property type="entry name" value="Dimeric_a/b-barrel"/>
</dbReference>
<dbReference type="GO" id="GO:0005829">
    <property type="term" value="C:cytosol"/>
    <property type="evidence" value="ECO:0007669"/>
    <property type="project" value="TreeGrafter"/>
</dbReference>
<dbReference type="SUPFAM" id="SSF46785">
    <property type="entry name" value="Winged helix' DNA-binding domain"/>
    <property type="match status" value="1"/>
</dbReference>
<dbReference type="SMART" id="SM00344">
    <property type="entry name" value="HTH_ASNC"/>
    <property type="match status" value="1"/>
</dbReference>
<keyword evidence="6" id="KW-1185">Reference proteome</keyword>
<dbReference type="AlphaFoldDB" id="A0A1C3EKP8"/>
<dbReference type="InterPro" id="IPR019885">
    <property type="entry name" value="Tscrpt_reg_HTH_AsnC-type_CS"/>
</dbReference>
<dbReference type="InterPro" id="IPR000485">
    <property type="entry name" value="AsnC-type_HTH_dom"/>
</dbReference>
<evidence type="ECO:0000256" key="3">
    <source>
        <dbReference type="ARBA" id="ARBA00023163"/>
    </source>
</evidence>
<dbReference type="PROSITE" id="PS00519">
    <property type="entry name" value="HTH_ASNC_1"/>
    <property type="match status" value="1"/>
</dbReference>
<dbReference type="PANTHER" id="PTHR30154">
    <property type="entry name" value="LEUCINE-RESPONSIVE REGULATORY PROTEIN"/>
    <property type="match status" value="1"/>
</dbReference>
<dbReference type="Gene3D" id="3.30.70.920">
    <property type="match status" value="1"/>
</dbReference>
<dbReference type="InterPro" id="IPR011991">
    <property type="entry name" value="ArsR-like_HTH"/>
</dbReference>
<evidence type="ECO:0000259" key="4">
    <source>
        <dbReference type="PROSITE" id="PS50956"/>
    </source>
</evidence>
<proteinExistence type="predicted"/>
<dbReference type="InterPro" id="IPR036388">
    <property type="entry name" value="WH-like_DNA-bd_sf"/>
</dbReference>
<dbReference type="Pfam" id="PF01037">
    <property type="entry name" value="AsnC_trans_reg"/>
    <property type="match status" value="1"/>
</dbReference>
<gene>
    <name evidence="5" type="ORF">A8L45_09250</name>
</gene>
<dbReference type="PRINTS" id="PR00033">
    <property type="entry name" value="HTHASNC"/>
</dbReference>
<feature type="domain" description="HTH asnC-type" evidence="4">
    <location>
        <begin position="1"/>
        <end position="62"/>
    </location>
</feature>
<evidence type="ECO:0000313" key="6">
    <source>
        <dbReference type="Proteomes" id="UP000094936"/>
    </source>
</evidence>
<comment type="caution">
    <text evidence="5">The sequence shown here is derived from an EMBL/GenBank/DDBJ whole genome shotgun (WGS) entry which is preliminary data.</text>
</comment>
<dbReference type="PANTHER" id="PTHR30154:SF34">
    <property type="entry name" value="TRANSCRIPTIONAL REGULATOR AZLB"/>
    <property type="match status" value="1"/>
</dbReference>
<accession>A0A1C3EKP8</accession>
<dbReference type="SUPFAM" id="SSF54909">
    <property type="entry name" value="Dimeric alpha+beta barrel"/>
    <property type="match status" value="1"/>
</dbReference>
<dbReference type="RefSeq" id="WP_068901509.1">
    <property type="nucleotide sequence ID" value="NZ_JBHUIF010000015.1"/>
</dbReference>
<dbReference type="STRING" id="1080227.A8L45_09250"/>
<name>A0A1C3EKP8_9GAMM</name>
<dbReference type="GO" id="GO:0043200">
    <property type="term" value="P:response to amino acid"/>
    <property type="evidence" value="ECO:0007669"/>
    <property type="project" value="TreeGrafter"/>
</dbReference>
<dbReference type="Proteomes" id="UP000094936">
    <property type="component" value="Unassembled WGS sequence"/>
</dbReference>
<dbReference type="GO" id="GO:0006355">
    <property type="term" value="P:regulation of DNA-templated transcription"/>
    <property type="evidence" value="ECO:0007669"/>
    <property type="project" value="UniProtKB-ARBA"/>
</dbReference>
<dbReference type="EMBL" id="LYBM01000013">
    <property type="protein sequence ID" value="ODA33804.1"/>
    <property type="molecule type" value="Genomic_DNA"/>
</dbReference>
<dbReference type="GO" id="GO:0043565">
    <property type="term" value="F:sequence-specific DNA binding"/>
    <property type="evidence" value="ECO:0007669"/>
    <property type="project" value="InterPro"/>
</dbReference>
<evidence type="ECO:0000256" key="1">
    <source>
        <dbReference type="ARBA" id="ARBA00023015"/>
    </source>
</evidence>
<keyword evidence="3" id="KW-0804">Transcription</keyword>
<organism evidence="5 6">
    <name type="scientific">Veronia pacifica</name>
    <dbReference type="NCBI Taxonomy" id="1080227"/>
    <lineage>
        <taxon>Bacteria</taxon>
        <taxon>Pseudomonadati</taxon>
        <taxon>Pseudomonadota</taxon>
        <taxon>Gammaproteobacteria</taxon>
        <taxon>Vibrionales</taxon>
        <taxon>Vibrionaceae</taxon>
        <taxon>Veronia</taxon>
    </lineage>
</organism>
<reference evidence="5 6" key="1">
    <citation type="submission" date="2016-05" db="EMBL/GenBank/DDBJ databases">
        <title>Genomic Taxonomy of the Vibrionaceae.</title>
        <authorList>
            <person name="Gomez-Gil B."/>
            <person name="Enciso-Ibarra J."/>
        </authorList>
    </citation>
    <scope>NUCLEOTIDE SEQUENCE [LARGE SCALE GENOMIC DNA]</scope>
    <source>
        <strain evidence="5 6">CAIM 1920</strain>
    </source>
</reference>
<dbReference type="OrthoDB" id="166264at2"/>
<sequence length="153" mass="16994">MDNKDKLILEALQTNGRIAVSELAASLNMSDTPCLRRIRKLEQSGVITGYKGCVDETKLGYTVFIHAFVSLKNNSEAAGKAFEQEVSDIPHVMECSVIIGQHDYLLKVIAKDLAHYEQILKKQIANLDSIAKIESTIVLKSVFRRTTIAANQM</sequence>
<evidence type="ECO:0000313" key="5">
    <source>
        <dbReference type="EMBL" id="ODA33804.1"/>
    </source>
</evidence>
<dbReference type="Gene3D" id="1.10.10.10">
    <property type="entry name" value="Winged helix-like DNA-binding domain superfamily/Winged helix DNA-binding domain"/>
    <property type="match status" value="1"/>
</dbReference>
<dbReference type="InterPro" id="IPR019887">
    <property type="entry name" value="Tscrpt_reg_AsnC/Lrp_C"/>
</dbReference>
<keyword evidence="1" id="KW-0805">Transcription regulation</keyword>
<keyword evidence="2" id="KW-0238">DNA-binding</keyword>
<dbReference type="Pfam" id="PF13412">
    <property type="entry name" value="HTH_24"/>
    <property type="match status" value="1"/>
</dbReference>